<evidence type="ECO:0000256" key="4">
    <source>
        <dbReference type="SAM" id="MobiDB-lite"/>
    </source>
</evidence>
<evidence type="ECO:0000313" key="7">
    <source>
        <dbReference type="Proteomes" id="UP001333110"/>
    </source>
</evidence>
<dbReference type="Gene3D" id="2.60.40.10">
    <property type="entry name" value="Immunoglobulins"/>
    <property type="match status" value="3"/>
</dbReference>
<dbReference type="InterPro" id="IPR007110">
    <property type="entry name" value="Ig-like_dom"/>
</dbReference>
<proteinExistence type="predicted"/>
<keyword evidence="1" id="KW-0391">Immunity</keyword>
<dbReference type="InterPro" id="IPR050199">
    <property type="entry name" value="IgHV"/>
</dbReference>
<dbReference type="SMART" id="SM00408">
    <property type="entry name" value="IGc2"/>
    <property type="match status" value="2"/>
</dbReference>
<dbReference type="GO" id="GO:0019814">
    <property type="term" value="C:immunoglobulin complex"/>
    <property type="evidence" value="ECO:0007669"/>
    <property type="project" value="UniProtKB-KW"/>
</dbReference>
<gene>
    <name evidence="6" type="ORF">QYF61_009833</name>
</gene>
<evidence type="ECO:0000256" key="1">
    <source>
        <dbReference type="ARBA" id="ARBA00022859"/>
    </source>
</evidence>
<keyword evidence="2" id="KW-1064">Adaptive immunity</keyword>
<dbReference type="InterPro" id="IPR013783">
    <property type="entry name" value="Ig-like_fold"/>
</dbReference>
<feature type="region of interest" description="Disordered" evidence="4">
    <location>
        <begin position="44"/>
        <end position="70"/>
    </location>
</feature>
<reference evidence="6 7" key="1">
    <citation type="journal article" date="2023" name="J. Hered.">
        <title>Chromosome-level genome of the wood stork (Mycteria americana) provides insight into avian chromosome evolution.</title>
        <authorList>
            <person name="Flamio R. Jr."/>
            <person name="Ramstad K.M."/>
        </authorList>
    </citation>
    <scope>NUCLEOTIDE SEQUENCE [LARGE SCALE GENOMIC DNA]</scope>
    <source>
        <strain evidence="6">JAX WOST 10</strain>
    </source>
</reference>
<sequence length="520" mass="55321">MGVRPGRAGGAGHGEGPARGRCGPAARRWRWGWGWGRPRLRLAEAPTPLRRARQGDKPGQRRSRAGSQGPGAFVCRGTALLLCPRPCPASRPAPPLLLPRRRRGTGGPGRAGPGRVWSVGAGRGVGAAAARGRAGGAGRSGPDRGCARLLCGCRRALVPRPAPARQGMMAPGLGPWLLALSLAAGPAGVWAQLRLVEAGGELRAPGDSVLLSCRGSGFTFGSYPVLWYRQAPGGSLEWVSYIRSDSSVTQVGAAVEGRATVSRDNSQSESSLSLRALKPQDSARYFCTFQGDEIQATRSAVWWRAGNTGTLRCTYRSNASYIYVAWYRQRPGGPLQYLLQSKGRGGSYSHTAPFARKRFSCQDDKSSGTLIISGLELGDSALYYCTLQGPQVTGALSQVQTEASGPTLGKVSESLTLTCHISGVPITDSSYAWDWIRQTPGRHLQHIVLQYPFTGLQHIASSFQTQVSSSADPSRNQLSLELLSPSAADVATYFCSSRELGKGRVLETQAGPGQKRKEGV</sequence>
<dbReference type="GO" id="GO:0002250">
    <property type="term" value="P:adaptive immune response"/>
    <property type="evidence" value="ECO:0007669"/>
    <property type="project" value="UniProtKB-KW"/>
</dbReference>
<organism evidence="6 7">
    <name type="scientific">Mycteria americana</name>
    <name type="common">Wood stork</name>
    <dbReference type="NCBI Taxonomy" id="33587"/>
    <lineage>
        <taxon>Eukaryota</taxon>
        <taxon>Metazoa</taxon>
        <taxon>Chordata</taxon>
        <taxon>Craniata</taxon>
        <taxon>Vertebrata</taxon>
        <taxon>Euteleostomi</taxon>
        <taxon>Archelosauria</taxon>
        <taxon>Archosauria</taxon>
        <taxon>Dinosauria</taxon>
        <taxon>Saurischia</taxon>
        <taxon>Theropoda</taxon>
        <taxon>Coelurosauria</taxon>
        <taxon>Aves</taxon>
        <taxon>Neognathae</taxon>
        <taxon>Neoaves</taxon>
        <taxon>Aequornithes</taxon>
        <taxon>Ciconiiformes</taxon>
        <taxon>Ciconiidae</taxon>
        <taxon>Mycteria</taxon>
    </lineage>
</organism>
<dbReference type="EMBL" id="JAUNZN010000024">
    <property type="protein sequence ID" value="KAK4808530.1"/>
    <property type="molecule type" value="Genomic_DNA"/>
</dbReference>
<feature type="compositionally biased region" description="Gly residues" evidence="4">
    <location>
        <begin position="7"/>
        <end position="17"/>
    </location>
</feature>
<feature type="region of interest" description="Disordered" evidence="4">
    <location>
        <begin position="1"/>
        <end position="23"/>
    </location>
</feature>
<dbReference type="GO" id="GO:0005576">
    <property type="term" value="C:extracellular region"/>
    <property type="evidence" value="ECO:0007669"/>
    <property type="project" value="UniProtKB-ARBA"/>
</dbReference>
<keyword evidence="3" id="KW-1280">Immunoglobulin</keyword>
<dbReference type="Proteomes" id="UP001333110">
    <property type="component" value="Unassembled WGS sequence"/>
</dbReference>
<dbReference type="PANTHER" id="PTHR23266">
    <property type="entry name" value="IMMUNOGLOBULIN HEAVY CHAIN"/>
    <property type="match status" value="1"/>
</dbReference>
<dbReference type="SUPFAM" id="SSF48726">
    <property type="entry name" value="Immunoglobulin"/>
    <property type="match status" value="3"/>
</dbReference>
<protein>
    <recommendedName>
        <fullName evidence="5">Ig-like domain-containing protein</fullName>
    </recommendedName>
</protein>
<comment type="caution">
    <text evidence="6">The sequence shown here is derived from an EMBL/GenBank/DDBJ whole genome shotgun (WGS) entry which is preliminary data.</text>
</comment>
<evidence type="ECO:0000256" key="3">
    <source>
        <dbReference type="ARBA" id="ARBA00043265"/>
    </source>
</evidence>
<dbReference type="AlphaFoldDB" id="A0AAN7MKK8"/>
<evidence type="ECO:0000313" key="6">
    <source>
        <dbReference type="EMBL" id="KAK4808530.1"/>
    </source>
</evidence>
<evidence type="ECO:0000259" key="5">
    <source>
        <dbReference type="PROSITE" id="PS50835"/>
    </source>
</evidence>
<dbReference type="InterPro" id="IPR003599">
    <property type="entry name" value="Ig_sub"/>
</dbReference>
<name>A0AAN7MKK8_MYCAM</name>
<feature type="region of interest" description="Disordered" evidence="4">
    <location>
        <begin position="92"/>
        <end position="118"/>
    </location>
</feature>
<dbReference type="SMART" id="SM00409">
    <property type="entry name" value="IG"/>
    <property type="match status" value="3"/>
</dbReference>
<dbReference type="SMART" id="SM00406">
    <property type="entry name" value="IGv"/>
    <property type="match status" value="3"/>
</dbReference>
<dbReference type="InterPro" id="IPR013106">
    <property type="entry name" value="Ig_V-set"/>
</dbReference>
<feature type="domain" description="Ig-like" evidence="5">
    <location>
        <begin position="186"/>
        <end position="299"/>
    </location>
</feature>
<dbReference type="PROSITE" id="PS50835">
    <property type="entry name" value="IG_LIKE"/>
    <property type="match status" value="3"/>
</dbReference>
<dbReference type="InterPro" id="IPR003598">
    <property type="entry name" value="Ig_sub2"/>
</dbReference>
<evidence type="ECO:0000256" key="2">
    <source>
        <dbReference type="ARBA" id="ARBA00023130"/>
    </source>
</evidence>
<dbReference type="InterPro" id="IPR036179">
    <property type="entry name" value="Ig-like_dom_sf"/>
</dbReference>
<feature type="domain" description="Ig-like" evidence="5">
    <location>
        <begin position="306"/>
        <end position="397"/>
    </location>
</feature>
<feature type="domain" description="Ig-like" evidence="5">
    <location>
        <begin position="412"/>
        <end position="495"/>
    </location>
</feature>
<accession>A0AAN7MKK8</accession>
<dbReference type="Pfam" id="PF07686">
    <property type="entry name" value="V-set"/>
    <property type="match status" value="2"/>
</dbReference>
<keyword evidence="7" id="KW-1185">Reference proteome</keyword>